<feature type="domain" description="DNA-directed RNA polymerase RBP11-like dimerisation" evidence="7">
    <location>
        <begin position="35"/>
        <end position="103"/>
    </location>
</feature>
<dbReference type="AlphaFoldDB" id="A0A8J5MP48"/>
<dbReference type="GO" id="GO:0006383">
    <property type="term" value="P:transcription by RNA polymerase III"/>
    <property type="evidence" value="ECO:0007669"/>
    <property type="project" value="TreeGrafter"/>
</dbReference>
<keyword evidence="2 8" id="KW-0240">DNA-directed RNA polymerase</keyword>
<gene>
    <name evidence="8" type="primary">Polr1d-L</name>
    <name evidence="8" type="ORF">Hamer_G008879</name>
</gene>
<dbReference type="InterPro" id="IPR008193">
    <property type="entry name" value="RNA_pol_Rpb11_13-16kDa_CS"/>
</dbReference>
<dbReference type="GO" id="GO:0005666">
    <property type="term" value="C:RNA polymerase III complex"/>
    <property type="evidence" value="ECO:0007669"/>
    <property type="project" value="TreeGrafter"/>
</dbReference>
<dbReference type="InterPro" id="IPR022905">
    <property type="entry name" value="Rpo11-like"/>
</dbReference>
<comment type="similarity">
    <text evidence="5">Belongs to the archaeal Rpo11/eukaryotic RPB11/RPC19 RNA polymerase subunit family.</text>
</comment>
<dbReference type="GO" id="GO:0006362">
    <property type="term" value="P:transcription elongation by RNA polymerase I"/>
    <property type="evidence" value="ECO:0007669"/>
    <property type="project" value="TreeGrafter"/>
</dbReference>
<dbReference type="HAMAP" id="MF_00261">
    <property type="entry name" value="RNApol_arch_Rpo11"/>
    <property type="match status" value="1"/>
</dbReference>
<accession>A0A8J5MP48</accession>
<dbReference type="InterPro" id="IPR036603">
    <property type="entry name" value="RBP11-like"/>
</dbReference>
<name>A0A8J5MP48_HOMAM</name>
<dbReference type="CDD" id="cd07029">
    <property type="entry name" value="RNAP_I_III_AC19"/>
    <property type="match status" value="1"/>
</dbReference>
<dbReference type="Gene3D" id="3.30.1360.10">
    <property type="entry name" value="RNA polymerase, RBP11-like subunit"/>
    <property type="match status" value="1"/>
</dbReference>
<evidence type="ECO:0000256" key="2">
    <source>
        <dbReference type="ARBA" id="ARBA00022478"/>
    </source>
</evidence>
<evidence type="ECO:0000256" key="4">
    <source>
        <dbReference type="ARBA" id="ARBA00023242"/>
    </source>
</evidence>
<keyword evidence="4" id="KW-0539">Nucleus</keyword>
<proteinExistence type="inferred from homology"/>
<dbReference type="GO" id="GO:0003899">
    <property type="term" value="F:DNA-directed RNA polymerase activity"/>
    <property type="evidence" value="ECO:0007669"/>
    <property type="project" value="InterPro"/>
</dbReference>
<dbReference type="Pfam" id="PF13656">
    <property type="entry name" value="RNA_pol_L_2"/>
    <property type="match status" value="1"/>
</dbReference>
<dbReference type="InterPro" id="IPR009025">
    <property type="entry name" value="RBP11-like_dimer"/>
</dbReference>
<evidence type="ECO:0000313" key="9">
    <source>
        <dbReference type="Proteomes" id="UP000747542"/>
    </source>
</evidence>
<dbReference type="PROSITE" id="PS01154">
    <property type="entry name" value="RNA_POL_L_13KD"/>
    <property type="match status" value="1"/>
</dbReference>
<keyword evidence="9" id="KW-1185">Reference proteome</keyword>
<evidence type="ECO:0000256" key="1">
    <source>
        <dbReference type="ARBA" id="ARBA00004123"/>
    </source>
</evidence>
<dbReference type="GO" id="GO:0003677">
    <property type="term" value="F:DNA binding"/>
    <property type="evidence" value="ECO:0007669"/>
    <property type="project" value="InterPro"/>
</dbReference>
<organism evidence="8 9">
    <name type="scientific">Homarus americanus</name>
    <name type="common">American lobster</name>
    <dbReference type="NCBI Taxonomy" id="6706"/>
    <lineage>
        <taxon>Eukaryota</taxon>
        <taxon>Metazoa</taxon>
        <taxon>Ecdysozoa</taxon>
        <taxon>Arthropoda</taxon>
        <taxon>Crustacea</taxon>
        <taxon>Multicrustacea</taxon>
        <taxon>Malacostraca</taxon>
        <taxon>Eumalacostraca</taxon>
        <taxon>Eucarida</taxon>
        <taxon>Decapoda</taxon>
        <taxon>Pleocyemata</taxon>
        <taxon>Astacidea</taxon>
        <taxon>Nephropoidea</taxon>
        <taxon>Nephropidae</taxon>
        <taxon>Homarus</taxon>
    </lineage>
</organism>
<comment type="subcellular location">
    <subcellularLocation>
        <location evidence="1">Nucleus</location>
    </subcellularLocation>
</comment>
<evidence type="ECO:0000256" key="6">
    <source>
        <dbReference type="ARBA" id="ARBA00031757"/>
    </source>
</evidence>
<dbReference type="GO" id="GO:0005736">
    <property type="term" value="C:RNA polymerase I complex"/>
    <property type="evidence" value="ECO:0007669"/>
    <property type="project" value="TreeGrafter"/>
</dbReference>
<dbReference type="Proteomes" id="UP000747542">
    <property type="component" value="Unassembled WGS sequence"/>
</dbReference>
<dbReference type="PANTHER" id="PTHR13946:SF28">
    <property type="entry name" value="DNA-DIRECTED RNA POLYMERASES I AND III SUBUNIT RPAC2"/>
    <property type="match status" value="1"/>
</dbReference>
<dbReference type="EMBL" id="JAHLQT010035566">
    <property type="protein sequence ID" value="KAG7158242.1"/>
    <property type="molecule type" value="Genomic_DNA"/>
</dbReference>
<evidence type="ECO:0000313" key="8">
    <source>
        <dbReference type="EMBL" id="KAG7158242.1"/>
    </source>
</evidence>
<dbReference type="InterPro" id="IPR033898">
    <property type="entry name" value="RNAP_AC19"/>
</dbReference>
<comment type="caution">
    <text evidence="8">The sequence shown here is derived from an EMBL/GenBank/DDBJ whole genome shotgun (WGS) entry which is preliminary data.</text>
</comment>
<dbReference type="SUPFAM" id="SSF55257">
    <property type="entry name" value="RBP11-like subunits of RNA polymerase"/>
    <property type="match status" value="1"/>
</dbReference>
<dbReference type="GO" id="GO:0046983">
    <property type="term" value="F:protein dimerization activity"/>
    <property type="evidence" value="ECO:0007669"/>
    <property type="project" value="InterPro"/>
</dbReference>
<sequence>MPVGADGFRLPNVNESIAKNKLEWLTGPGQNECCRTFVINEEDHTLGNALKHVIIQNPAVEFCGYTIPHPMERKIHVRIQTNKTPAVQVLHEALKDEVKRYEETHLPQESEEMVSQ</sequence>
<evidence type="ECO:0000259" key="7">
    <source>
        <dbReference type="Pfam" id="PF13656"/>
    </source>
</evidence>
<protein>
    <recommendedName>
        <fullName evidence="6">DNA-directed RNA polymerase I subunit D</fullName>
    </recommendedName>
</protein>
<dbReference type="PANTHER" id="PTHR13946">
    <property type="entry name" value="DNA-DIRECTED RNA POLYMERASE I,II,III"/>
    <property type="match status" value="1"/>
</dbReference>
<evidence type="ECO:0000256" key="3">
    <source>
        <dbReference type="ARBA" id="ARBA00023163"/>
    </source>
</evidence>
<reference evidence="8" key="1">
    <citation type="journal article" date="2021" name="Sci. Adv.">
        <title>The American lobster genome reveals insights on longevity, neural, and immune adaptations.</title>
        <authorList>
            <person name="Polinski J.M."/>
            <person name="Zimin A.V."/>
            <person name="Clark K.F."/>
            <person name="Kohn A.B."/>
            <person name="Sadowski N."/>
            <person name="Timp W."/>
            <person name="Ptitsyn A."/>
            <person name="Khanna P."/>
            <person name="Romanova D.Y."/>
            <person name="Williams P."/>
            <person name="Greenwood S.J."/>
            <person name="Moroz L.L."/>
            <person name="Walt D.R."/>
            <person name="Bodnar A.G."/>
        </authorList>
    </citation>
    <scope>NUCLEOTIDE SEQUENCE</scope>
    <source>
        <strain evidence="8">GMGI-L3</strain>
    </source>
</reference>
<keyword evidence="3" id="KW-0804">Transcription</keyword>
<evidence type="ECO:0000256" key="5">
    <source>
        <dbReference type="ARBA" id="ARBA00025751"/>
    </source>
</evidence>